<organism evidence="3 4">
    <name type="scientific">Hymenobacter glaciei</name>
    <dbReference type="NCBI Taxonomy" id="877209"/>
    <lineage>
        <taxon>Bacteria</taxon>
        <taxon>Pseudomonadati</taxon>
        <taxon>Bacteroidota</taxon>
        <taxon>Cytophagia</taxon>
        <taxon>Cytophagales</taxon>
        <taxon>Hymenobacteraceae</taxon>
        <taxon>Hymenobacter</taxon>
    </lineage>
</organism>
<name>A0ABP7UZL9_9BACT</name>
<dbReference type="EMBL" id="BAABDK010000035">
    <property type="protein sequence ID" value="GAA4055996.1"/>
    <property type="molecule type" value="Genomic_DNA"/>
</dbReference>
<accession>A0ABP7UZL9</accession>
<evidence type="ECO:0008006" key="5">
    <source>
        <dbReference type="Google" id="ProtNLM"/>
    </source>
</evidence>
<dbReference type="Proteomes" id="UP001501469">
    <property type="component" value="Unassembled WGS sequence"/>
</dbReference>
<evidence type="ECO:0000256" key="2">
    <source>
        <dbReference type="SAM" id="SignalP"/>
    </source>
</evidence>
<protein>
    <recommendedName>
        <fullName evidence="5">Lipoprotein</fullName>
    </recommendedName>
</protein>
<comment type="caution">
    <text evidence="3">The sequence shown here is derived from an EMBL/GenBank/DDBJ whole genome shotgun (WGS) entry which is preliminary data.</text>
</comment>
<proteinExistence type="predicted"/>
<feature type="region of interest" description="Disordered" evidence="1">
    <location>
        <begin position="153"/>
        <end position="194"/>
    </location>
</feature>
<feature type="chain" id="PRO_5045983618" description="Lipoprotein" evidence="2">
    <location>
        <begin position="18"/>
        <end position="227"/>
    </location>
</feature>
<evidence type="ECO:0000313" key="3">
    <source>
        <dbReference type="EMBL" id="GAA4055996.1"/>
    </source>
</evidence>
<sequence length="227" mass="24683">MNIKILGLMAATALATASCTQDKKVETTTATTPETVTTTTTTTTTVDTVAVHDEARRLAARMAEDLKLSDPAVVTRIERTYYTRGQRLGEANNRYVSDTVGRYAALRQINDEADTEIRTDLNNPGYYNTYSTNRANYGDGPYSLAPGTVTTTSATTSANTTRRGTVGQGSGVKKVDNEEDGDRKTKYMNGAKVKRDDDGSVKIKMANGTKVKIDENGNRTVKKSLFK</sequence>
<feature type="compositionally biased region" description="Low complexity" evidence="1">
    <location>
        <begin position="153"/>
        <end position="165"/>
    </location>
</feature>
<gene>
    <name evidence="3" type="ORF">GCM10022409_49110</name>
</gene>
<dbReference type="PROSITE" id="PS51257">
    <property type="entry name" value="PROKAR_LIPOPROTEIN"/>
    <property type="match status" value="1"/>
</dbReference>
<feature type="compositionally biased region" description="Basic and acidic residues" evidence="1">
    <location>
        <begin position="173"/>
        <end position="185"/>
    </location>
</feature>
<dbReference type="RefSeq" id="WP_345059939.1">
    <property type="nucleotide sequence ID" value="NZ_BAABDK010000035.1"/>
</dbReference>
<reference evidence="4" key="1">
    <citation type="journal article" date="2019" name="Int. J. Syst. Evol. Microbiol.">
        <title>The Global Catalogue of Microorganisms (GCM) 10K type strain sequencing project: providing services to taxonomists for standard genome sequencing and annotation.</title>
        <authorList>
            <consortium name="The Broad Institute Genomics Platform"/>
            <consortium name="The Broad Institute Genome Sequencing Center for Infectious Disease"/>
            <person name="Wu L."/>
            <person name="Ma J."/>
        </authorList>
    </citation>
    <scope>NUCLEOTIDE SEQUENCE [LARGE SCALE GENOMIC DNA]</scope>
    <source>
        <strain evidence="4">JCM 17225</strain>
    </source>
</reference>
<evidence type="ECO:0000313" key="4">
    <source>
        <dbReference type="Proteomes" id="UP001501469"/>
    </source>
</evidence>
<keyword evidence="2" id="KW-0732">Signal</keyword>
<evidence type="ECO:0000256" key="1">
    <source>
        <dbReference type="SAM" id="MobiDB-lite"/>
    </source>
</evidence>
<keyword evidence="4" id="KW-1185">Reference proteome</keyword>
<feature type="signal peptide" evidence="2">
    <location>
        <begin position="1"/>
        <end position="17"/>
    </location>
</feature>